<dbReference type="InterPro" id="IPR042175">
    <property type="entry name" value="Cell/Rod_MreC_2"/>
</dbReference>
<organism evidence="8 9">
    <name type="scientific">Desulfoferula mesophila</name>
    <dbReference type="NCBI Taxonomy" id="3058419"/>
    <lineage>
        <taxon>Bacteria</taxon>
        <taxon>Pseudomonadati</taxon>
        <taxon>Thermodesulfobacteriota</taxon>
        <taxon>Desulfarculia</taxon>
        <taxon>Desulfarculales</taxon>
        <taxon>Desulfarculaceae</taxon>
        <taxon>Desulfoferula</taxon>
    </lineage>
</organism>
<evidence type="ECO:0000256" key="1">
    <source>
        <dbReference type="ARBA" id="ARBA00009369"/>
    </source>
</evidence>
<dbReference type="KEGG" id="dmp:FAK_00400"/>
<dbReference type="InterPro" id="IPR007221">
    <property type="entry name" value="MreC"/>
</dbReference>
<gene>
    <name evidence="8" type="primary">mreC</name>
    <name evidence="8" type="ORF">FAK_00400</name>
</gene>
<dbReference type="InterPro" id="IPR042177">
    <property type="entry name" value="Cell/Rod_1"/>
</dbReference>
<keyword evidence="9" id="KW-1185">Reference proteome</keyword>
<dbReference type="InterPro" id="IPR055342">
    <property type="entry name" value="MreC_beta-barrel_core"/>
</dbReference>
<comment type="function">
    <text evidence="5">Involved in formation and maintenance of cell shape.</text>
</comment>
<dbReference type="Pfam" id="PF04085">
    <property type="entry name" value="MreC"/>
    <property type="match status" value="1"/>
</dbReference>
<feature type="domain" description="Rod shape-determining protein MreC beta-barrel core" evidence="7">
    <location>
        <begin position="122"/>
        <end position="267"/>
    </location>
</feature>
<dbReference type="PANTHER" id="PTHR34138">
    <property type="entry name" value="CELL SHAPE-DETERMINING PROTEIN MREC"/>
    <property type="match status" value="1"/>
</dbReference>
<keyword evidence="3 5" id="KW-0133">Cell shape</keyword>
<evidence type="ECO:0000256" key="3">
    <source>
        <dbReference type="ARBA" id="ARBA00022960"/>
    </source>
</evidence>
<proteinExistence type="inferred from homology"/>
<dbReference type="EMBL" id="AP028679">
    <property type="protein sequence ID" value="BEQ12974.1"/>
    <property type="molecule type" value="Genomic_DNA"/>
</dbReference>
<dbReference type="Proteomes" id="UP001366166">
    <property type="component" value="Chromosome"/>
</dbReference>
<dbReference type="GO" id="GO:0008360">
    <property type="term" value="P:regulation of cell shape"/>
    <property type="evidence" value="ECO:0007669"/>
    <property type="project" value="UniProtKB-KW"/>
</dbReference>
<protein>
    <recommendedName>
        <fullName evidence="2 5">Cell shape-determining protein MreC</fullName>
    </recommendedName>
    <alternativeName>
        <fullName evidence="4 5">Cell shape protein MreC</fullName>
    </alternativeName>
</protein>
<dbReference type="AlphaFoldDB" id="A0AAU9ECG3"/>
<dbReference type="PANTHER" id="PTHR34138:SF1">
    <property type="entry name" value="CELL SHAPE-DETERMINING PROTEIN MREC"/>
    <property type="match status" value="1"/>
</dbReference>
<evidence type="ECO:0000256" key="5">
    <source>
        <dbReference type="PIRNR" id="PIRNR038471"/>
    </source>
</evidence>
<evidence type="ECO:0000259" key="7">
    <source>
        <dbReference type="Pfam" id="PF04085"/>
    </source>
</evidence>
<feature type="coiled-coil region" evidence="6">
    <location>
        <begin position="69"/>
        <end position="113"/>
    </location>
</feature>
<evidence type="ECO:0000256" key="4">
    <source>
        <dbReference type="ARBA" id="ARBA00032089"/>
    </source>
</evidence>
<dbReference type="Gene3D" id="2.40.10.350">
    <property type="entry name" value="Rod shape-determining protein MreC, domain 2"/>
    <property type="match status" value="1"/>
</dbReference>
<evidence type="ECO:0000256" key="6">
    <source>
        <dbReference type="SAM" id="Coils"/>
    </source>
</evidence>
<evidence type="ECO:0000256" key="2">
    <source>
        <dbReference type="ARBA" id="ARBA00013855"/>
    </source>
</evidence>
<keyword evidence="6" id="KW-0175">Coiled coil</keyword>
<dbReference type="PIRSF" id="PIRSF038471">
    <property type="entry name" value="MreC"/>
    <property type="match status" value="1"/>
</dbReference>
<sequence length="275" mass="30304">MNFFRKYRIPIIVGLFVLGALAYFSFSAGKGVERIPAGRYLLEVTGPVQRGITGVGQWFNSIWRHYFALVQASEENDRLKKELAALKQRTVDRDELELANRRLKKLLEFKKDLDFPMVAAEVVGTDPSAQFKTVIINKGATDGVQPLMPVVCAQGAVGRVVWSSPHYAKLLLLIDPNSGVDVLVQRSRARGVVEGAADGELRLKYVIHTEDVRLGDKVLTSGAAGVYPKGVLVGTVSDVRQGPGGVFQIVQIDPAVDFGRLEEVLVLLHRRQLDQ</sequence>
<dbReference type="Gene3D" id="2.40.10.340">
    <property type="entry name" value="Rod shape-determining protein MreC, domain 1"/>
    <property type="match status" value="1"/>
</dbReference>
<dbReference type="GO" id="GO:0005886">
    <property type="term" value="C:plasma membrane"/>
    <property type="evidence" value="ECO:0007669"/>
    <property type="project" value="TreeGrafter"/>
</dbReference>
<dbReference type="NCBIfam" id="TIGR00219">
    <property type="entry name" value="mreC"/>
    <property type="match status" value="1"/>
</dbReference>
<reference evidence="9" key="1">
    <citation type="journal article" date="2023" name="Arch. Microbiol.">
        <title>Desulfoferula mesophilus gen. nov. sp. nov., a mesophilic sulfate-reducing bacterium isolated from a brackish lake sediment.</title>
        <authorList>
            <person name="Watanabe T."/>
            <person name="Yabe T."/>
            <person name="Tsuji J.M."/>
            <person name="Fukui M."/>
        </authorList>
    </citation>
    <scope>NUCLEOTIDE SEQUENCE [LARGE SCALE GENOMIC DNA]</scope>
    <source>
        <strain evidence="9">12FAK</strain>
    </source>
</reference>
<accession>A0AAU9ECG3</accession>
<evidence type="ECO:0000313" key="8">
    <source>
        <dbReference type="EMBL" id="BEQ12974.1"/>
    </source>
</evidence>
<comment type="similarity">
    <text evidence="1 5">Belongs to the MreC family.</text>
</comment>
<evidence type="ECO:0000313" key="9">
    <source>
        <dbReference type="Proteomes" id="UP001366166"/>
    </source>
</evidence>
<dbReference type="RefSeq" id="WP_338604079.1">
    <property type="nucleotide sequence ID" value="NZ_AP028679.1"/>
</dbReference>
<name>A0AAU9ECG3_9BACT</name>